<comment type="caution">
    <text evidence="2">The sequence shown here is derived from an EMBL/GenBank/DDBJ whole genome shotgun (WGS) entry which is preliminary data.</text>
</comment>
<dbReference type="SUPFAM" id="SSF54909">
    <property type="entry name" value="Dimeric alpha+beta barrel"/>
    <property type="match status" value="1"/>
</dbReference>
<gene>
    <name evidence="2" type="ORF">B0H63DRAFT_510597</name>
</gene>
<dbReference type="Gene3D" id="3.30.70.100">
    <property type="match status" value="1"/>
</dbReference>
<keyword evidence="3" id="KW-1185">Reference proteome</keyword>
<organism evidence="2 3">
    <name type="scientific">Podospora didyma</name>
    <dbReference type="NCBI Taxonomy" id="330526"/>
    <lineage>
        <taxon>Eukaryota</taxon>
        <taxon>Fungi</taxon>
        <taxon>Dikarya</taxon>
        <taxon>Ascomycota</taxon>
        <taxon>Pezizomycotina</taxon>
        <taxon>Sordariomycetes</taxon>
        <taxon>Sordariomycetidae</taxon>
        <taxon>Sordariales</taxon>
        <taxon>Podosporaceae</taxon>
        <taxon>Podospora</taxon>
    </lineage>
</organism>
<dbReference type="Proteomes" id="UP001285441">
    <property type="component" value="Unassembled WGS sequence"/>
</dbReference>
<name>A0AAE0U039_9PEZI</name>
<dbReference type="EMBL" id="JAULSW010000004">
    <property type="protein sequence ID" value="KAK3385926.1"/>
    <property type="molecule type" value="Genomic_DNA"/>
</dbReference>
<evidence type="ECO:0000313" key="3">
    <source>
        <dbReference type="Proteomes" id="UP001285441"/>
    </source>
</evidence>
<evidence type="ECO:0000313" key="2">
    <source>
        <dbReference type="EMBL" id="KAK3385926.1"/>
    </source>
</evidence>
<dbReference type="AlphaFoldDB" id="A0AAE0U039"/>
<sequence length="132" mass="15004">MEATDKDISQTLLPEKSPGHSKLVSCISSIYVDASKTAIYEKFIAELMAYVQEHEPGCLEYRWKKLAVSEGDAIQKYLFFEKYVSMEAFEEGHLGSLKFAEGIELFTKEAVFTKMPDVIWFPEEDLGGSFSR</sequence>
<dbReference type="InterPro" id="IPR007138">
    <property type="entry name" value="ABM_dom"/>
</dbReference>
<dbReference type="InterPro" id="IPR011008">
    <property type="entry name" value="Dimeric_a/b-barrel"/>
</dbReference>
<dbReference type="Pfam" id="PF03992">
    <property type="entry name" value="ABM"/>
    <property type="match status" value="1"/>
</dbReference>
<accession>A0AAE0U039</accession>
<evidence type="ECO:0000259" key="1">
    <source>
        <dbReference type="Pfam" id="PF03992"/>
    </source>
</evidence>
<feature type="domain" description="ABM" evidence="1">
    <location>
        <begin position="27"/>
        <end position="101"/>
    </location>
</feature>
<reference evidence="2" key="2">
    <citation type="submission" date="2023-06" db="EMBL/GenBank/DDBJ databases">
        <authorList>
            <consortium name="Lawrence Berkeley National Laboratory"/>
            <person name="Haridas S."/>
            <person name="Hensen N."/>
            <person name="Bonometti L."/>
            <person name="Westerberg I."/>
            <person name="Brannstrom I.O."/>
            <person name="Guillou S."/>
            <person name="Cros-Aarteil S."/>
            <person name="Calhoun S."/>
            <person name="Kuo A."/>
            <person name="Mondo S."/>
            <person name="Pangilinan J."/>
            <person name="Riley R."/>
            <person name="LaButti K."/>
            <person name="Andreopoulos B."/>
            <person name="Lipzen A."/>
            <person name="Chen C."/>
            <person name="Yanf M."/>
            <person name="Daum C."/>
            <person name="Ng V."/>
            <person name="Clum A."/>
            <person name="Steindorff A."/>
            <person name="Ohm R."/>
            <person name="Martin F."/>
            <person name="Silar P."/>
            <person name="Natvig D."/>
            <person name="Lalanne C."/>
            <person name="Gautier V."/>
            <person name="Ament-velasquez S.L."/>
            <person name="Kruys A."/>
            <person name="Hutchinson M.I."/>
            <person name="Powell A.J."/>
            <person name="Barry K."/>
            <person name="Miller A.N."/>
            <person name="Grigoriev I.V."/>
            <person name="Debuchy R."/>
            <person name="Gladieux P."/>
            <person name="Thoren M.H."/>
            <person name="Johannesson H."/>
        </authorList>
    </citation>
    <scope>NUCLEOTIDE SEQUENCE</scope>
    <source>
        <strain evidence="2">CBS 232.78</strain>
    </source>
</reference>
<reference evidence="2" key="1">
    <citation type="journal article" date="2023" name="Mol. Phylogenet. Evol.">
        <title>Genome-scale phylogeny and comparative genomics of the fungal order Sordariales.</title>
        <authorList>
            <person name="Hensen N."/>
            <person name="Bonometti L."/>
            <person name="Westerberg I."/>
            <person name="Brannstrom I.O."/>
            <person name="Guillou S."/>
            <person name="Cros-Aarteil S."/>
            <person name="Calhoun S."/>
            <person name="Haridas S."/>
            <person name="Kuo A."/>
            <person name="Mondo S."/>
            <person name="Pangilinan J."/>
            <person name="Riley R."/>
            <person name="LaButti K."/>
            <person name="Andreopoulos B."/>
            <person name="Lipzen A."/>
            <person name="Chen C."/>
            <person name="Yan M."/>
            <person name="Daum C."/>
            <person name="Ng V."/>
            <person name="Clum A."/>
            <person name="Steindorff A."/>
            <person name="Ohm R.A."/>
            <person name="Martin F."/>
            <person name="Silar P."/>
            <person name="Natvig D.O."/>
            <person name="Lalanne C."/>
            <person name="Gautier V."/>
            <person name="Ament-Velasquez S.L."/>
            <person name="Kruys A."/>
            <person name="Hutchinson M.I."/>
            <person name="Powell A.J."/>
            <person name="Barry K."/>
            <person name="Miller A.N."/>
            <person name="Grigoriev I.V."/>
            <person name="Debuchy R."/>
            <person name="Gladieux P."/>
            <person name="Hiltunen Thoren M."/>
            <person name="Johannesson H."/>
        </authorList>
    </citation>
    <scope>NUCLEOTIDE SEQUENCE</scope>
    <source>
        <strain evidence="2">CBS 232.78</strain>
    </source>
</reference>
<proteinExistence type="predicted"/>
<protein>
    <recommendedName>
        <fullName evidence="1">ABM domain-containing protein</fullName>
    </recommendedName>
</protein>